<proteinExistence type="predicted"/>
<dbReference type="Proteomes" id="UP001497680">
    <property type="component" value="Unassembled WGS sequence"/>
</dbReference>
<sequence>MVTVFGRNIRQKRSWDEMDSNYEAVHSHGSDNVNGYGNAPAPAASASTSTDPSATKSYRSSPTTITATATTPATADQPSINSSTTPSKNTIFHTHRQSHSSSKLPAYRFADLKKEPIALPSLLQNQHIPPSPVSPDPDQHAETQPNTAQDLTPPTAHRHQNNSNSSTTRSAVSPVSPEQSPADRSSPSRFRASTFQQTPAALSTATTTSSANAKRSASLDSTAANKPAPNTADVKSPTDSTNTNVTVRPQHRRAPLSASSLNDNSSRQRMHASDDNQSPLSGEEIGREWVHGQRELILPKTIQRTATDDKRSSVVRRPPVSYKPPVNPIGSGGTTSIPPIRSFRSSGERRRSLVLDMNVRSARTYEGSDDYGDSNHRDRTLRALEGRRSDDASQITPPDSAGDRPDGDDSDLFLKIAREDPVRRGADGNGNYGESQGALSRVSRSSRRPLSMNVSSYQPTSPPQVTRRMSDQETSRPRGFSDEQSGDRIARTLTYRGFNKDKPSDEAKSRGFSTPLRGSPLTPRSLAFQDAPSDQGSTYSRRRQPSVDNGTPVPSRMSSLKQANVNYSHPRTYNSSPLVPKSMDPQKHDAQEDGHHGVEGTNSTTSTAAPSTVWDELDDLKSRIHRLELTGKLPATSGAAISRASEERPPTAHTNATTLSASPKRSSGGAAQASDANSILKDGHPLLLSALVKSKGFLSAEVFEALETAANDALGLSLMMGTAGQPGPISSGASSIGSATNITDRQLRRKADSICRSLTELCLALSEGAAQIKPQQVTAPAPENPPTMSVTSPTITKFSGAPHSRRPSITDRTLTLTTSPRALSRYEEKRNIASALPTPRYSATTPATPTDGVAASAGRKTSLLMSRTRRAGTEEPEEGRKSSLLRTRRATTEEPEEQFERKPLLLRSRRGTLDNEDEEARFRAPSRAITEVHGLRSGTREYTSQLPAPSSREPEPLASSALPRRRLASSAANTRLVLPATTTGLATPARRYFDRSTPDRETYNPADRMSEDRPQRQFSLARHGSIDKRTNRTSMIATSSPATSSYR</sequence>
<comment type="caution">
    <text evidence="1">The sequence shown here is derived from an EMBL/GenBank/DDBJ whole genome shotgun (WGS) entry which is preliminary data.</text>
</comment>
<reference evidence="1 2" key="1">
    <citation type="journal article" date="2022" name="New Phytol.">
        <title>Ecological generalism drives hyperdiversity of secondary metabolite gene clusters in xylarialean endophytes.</title>
        <authorList>
            <person name="Franco M.E.E."/>
            <person name="Wisecaver J.H."/>
            <person name="Arnold A.E."/>
            <person name="Ju Y.M."/>
            <person name="Slot J.C."/>
            <person name="Ahrendt S."/>
            <person name="Moore L.P."/>
            <person name="Eastman K.E."/>
            <person name="Scott K."/>
            <person name="Konkel Z."/>
            <person name="Mondo S.J."/>
            <person name="Kuo A."/>
            <person name="Hayes R.D."/>
            <person name="Haridas S."/>
            <person name="Andreopoulos B."/>
            <person name="Riley R."/>
            <person name="LaButti K."/>
            <person name="Pangilinan J."/>
            <person name="Lipzen A."/>
            <person name="Amirebrahimi M."/>
            <person name="Yan J."/>
            <person name="Adam C."/>
            <person name="Keymanesh K."/>
            <person name="Ng V."/>
            <person name="Louie K."/>
            <person name="Northen T."/>
            <person name="Drula E."/>
            <person name="Henrissat B."/>
            <person name="Hsieh H.M."/>
            <person name="Youens-Clark K."/>
            <person name="Lutzoni F."/>
            <person name="Miadlikowska J."/>
            <person name="Eastwood D.C."/>
            <person name="Hamelin R.C."/>
            <person name="Grigoriev I.V."/>
            <person name="U'Ren J.M."/>
        </authorList>
    </citation>
    <scope>NUCLEOTIDE SEQUENCE [LARGE SCALE GENOMIC DNA]</scope>
    <source>
        <strain evidence="1 2">ER1909</strain>
    </source>
</reference>
<evidence type="ECO:0000313" key="1">
    <source>
        <dbReference type="EMBL" id="KAI6091097.1"/>
    </source>
</evidence>
<protein>
    <submittedName>
        <fullName evidence="1">Uncharacterized protein</fullName>
    </submittedName>
</protein>
<dbReference type="EMBL" id="MU394288">
    <property type="protein sequence ID" value="KAI6091097.1"/>
    <property type="molecule type" value="Genomic_DNA"/>
</dbReference>
<gene>
    <name evidence="1" type="ORF">F4821DRAFT_211748</name>
</gene>
<name>A0ACC0DE93_9PEZI</name>
<organism evidence="1 2">
    <name type="scientific">Hypoxylon rubiginosum</name>
    <dbReference type="NCBI Taxonomy" id="110542"/>
    <lineage>
        <taxon>Eukaryota</taxon>
        <taxon>Fungi</taxon>
        <taxon>Dikarya</taxon>
        <taxon>Ascomycota</taxon>
        <taxon>Pezizomycotina</taxon>
        <taxon>Sordariomycetes</taxon>
        <taxon>Xylariomycetidae</taxon>
        <taxon>Xylariales</taxon>
        <taxon>Hypoxylaceae</taxon>
        <taxon>Hypoxylon</taxon>
    </lineage>
</organism>
<evidence type="ECO:0000313" key="2">
    <source>
        <dbReference type="Proteomes" id="UP001497680"/>
    </source>
</evidence>
<keyword evidence="2" id="KW-1185">Reference proteome</keyword>
<accession>A0ACC0DE93</accession>